<keyword evidence="1" id="KW-0732">Signal</keyword>
<evidence type="ECO:0000256" key="1">
    <source>
        <dbReference type="SAM" id="SignalP"/>
    </source>
</evidence>
<sequence length="251" mass="27702">MKSCLALLGLLPFVVSLNAQIEKYFPIEKGVVWNYQIEKTRRFVLLEGEQVDEISGTSSETIVDNIYPEFTTEGALILQQNVSQKSKMSGGESHDSLNILFSEKGQTVLNYGQLPDGVPFNKDALYSDPSVLIDFNKVKAGEPFQSTMSMKGMKISTTSSDYEYVTLDTALGKLENVLRYKVTGTITGVINSGSQTLNIQDGKIKETNWLAPGIGTVKQEQHMEMALTIGGKPIITSIEDKTKVITSMERE</sequence>
<accession>A0A8J3GCG0</accession>
<feature type="chain" id="PRO_5035236245" description="DUF3108 domain-containing protein" evidence="1">
    <location>
        <begin position="20"/>
        <end position="251"/>
    </location>
</feature>
<dbReference type="EMBL" id="BMXG01000006">
    <property type="protein sequence ID" value="GHB98265.1"/>
    <property type="molecule type" value="Genomic_DNA"/>
</dbReference>
<gene>
    <name evidence="2" type="ORF">GCM10007047_12890</name>
</gene>
<keyword evidence="3" id="KW-1185">Reference proteome</keyword>
<reference evidence="2" key="2">
    <citation type="submission" date="2020-09" db="EMBL/GenBank/DDBJ databases">
        <authorList>
            <person name="Sun Q."/>
            <person name="Kim S."/>
        </authorList>
    </citation>
    <scope>NUCLEOTIDE SEQUENCE</scope>
    <source>
        <strain evidence="2">KCTC 12870</strain>
    </source>
</reference>
<dbReference type="Gene3D" id="2.40.360.20">
    <property type="match status" value="1"/>
</dbReference>
<reference evidence="2" key="1">
    <citation type="journal article" date="2014" name="Int. J. Syst. Evol. Microbiol.">
        <title>Complete genome sequence of Corynebacterium casei LMG S-19264T (=DSM 44701T), isolated from a smear-ripened cheese.</title>
        <authorList>
            <consortium name="US DOE Joint Genome Institute (JGI-PGF)"/>
            <person name="Walter F."/>
            <person name="Albersmeier A."/>
            <person name="Kalinowski J."/>
            <person name="Ruckert C."/>
        </authorList>
    </citation>
    <scope>NUCLEOTIDE SEQUENCE</scope>
    <source>
        <strain evidence="2">KCTC 12870</strain>
    </source>
</reference>
<dbReference type="AlphaFoldDB" id="A0A8J3GCG0"/>
<dbReference type="Proteomes" id="UP000642829">
    <property type="component" value="Unassembled WGS sequence"/>
</dbReference>
<protein>
    <recommendedName>
        <fullName evidence="4">DUF3108 domain-containing protein</fullName>
    </recommendedName>
</protein>
<feature type="signal peptide" evidence="1">
    <location>
        <begin position="1"/>
        <end position="19"/>
    </location>
</feature>
<name>A0A8J3GCG0_9BACT</name>
<evidence type="ECO:0000313" key="2">
    <source>
        <dbReference type="EMBL" id="GHB98265.1"/>
    </source>
</evidence>
<evidence type="ECO:0000313" key="3">
    <source>
        <dbReference type="Proteomes" id="UP000642829"/>
    </source>
</evidence>
<evidence type="ECO:0008006" key="4">
    <source>
        <dbReference type="Google" id="ProtNLM"/>
    </source>
</evidence>
<proteinExistence type="predicted"/>
<organism evidence="2 3">
    <name type="scientific">Cerasicoccus arenae</name>
    <dbReference type="NCBI Taxonomy" id="424488"/>
    <lineage>
        <taxon>Bacteria</taxon>
        <taxon>Pseudomonadati</taxon>
        <taxon>Verrucomicrobiota</taxon>
        <taxon>Opitutia</taxon>
        <taxon>Puniceicoccales</taxon>
        <taxon>Cerasicoccaceae</taxon>
        <taxon>Cerasicoccus</taxon>
    </lineage>
</organism>
<comment type="caution">
    <text evidence="2">The sequence shown here is derived from an EMBL/GenBank/DDBJ whole genome shotgun (WGS) entry which is preliminary data.</text>
</comment>
<dbReference type="RefSeq" id="WP_189513128.1">
    <property type="nucleotide sequence ID" value="NZ_BMXG01000006.1"/>
</dbReference>